<keyword evidence="3" id="KW-1185">Reference proteome</keyword>
<dbReference type="AlphaFoldDB" id="A0A037ZEN1"/>
<dbReference type="EMBL" id="JFKE01000005">
    <property type="protein sequence ID" value="KAJ54905.1"/>
    <property type="molecule type" value="Genomic_DNA"/>
</dbReference>
<keyword evidence="1" id="KW-0812">Transmembrane</keyword>
<feature type="transmembrane region" description="Helical" evidence="1">
    <location>
        <begin position="50"/>
        <end position="71"/>
    </location>
</feature>
<gene>
    <name evidence="2" type="ORF">ACMU_14165</name>
</gene>
<feature type="transmembrane region" description="Helical" evidence="1">
    <location>
        <begin position="12"/>
        <end position="30"/>
    </location>
</feature>
<protein>
    <submittedName>
        <fullName evidence="2">Uncharacterized protein</fullName>
    </submittedName>
</protein>
<comment type="caution">
    <text evidence="2">The sequence shown here is derived from an EMBL/GenBank/DDBJ whole genome shotgun (WGS) entry which is preliminary data.</text>
</comment>
<feature type="transmembrane region" description="Helical" evidence="1">
    <location>
        <begin position="83"/>
        <end position="104"/>
    </location>
</feature>
<dbReference type="OrthoDB" id="7877314at2"/>
<evidence type="ECO:0000256" key="1">
    <source>
        <dbReference type="SAM" id="Phobius"/>
    </source>
</evidence>
<dbReference type="STRING" id="1454373.ACMU_14165"/>
<evidence type="ECO:0000313" key="3">
    <source>
        <dbReference type="Proteomes" id="UP000026249"/>
    </source>
</evidence>
<name>A0A037ZEN1_9RHOB</name>
<dbReference type="Proteomes" id="UP000026249">
    <property type="component" value="Unassembled WGS sequence"/>
</dbReference>
<accession>A0A037ZEN1</accession>
<evidence type="ECO:0000313" key="2">
    <source>
        <dbReference type="EMBL" id="KAJ54905.1"/>
    </source>
</evidence>
<keyword evidence="1" id="KW-0472">Membrane</keyword>
<dbReference type="RefSeq" id="WP_035260004.1">
    <property type="nucleotide sequence ID" value="NZ_JFKE01000005.1"/>
</dbReference>
<reference evidence="2 3" key="1">
    <citation type="submission" date="2014-03" db="EMBL/GenBank/DDBJ databases">
        <title>Draft Genome Sequence of Actibacterium mucosum KCTC 23349, a Marine Alphaproteobacterium with Complex Ionic Requirements Isolated from Mediterranean Seawater at Malvarrosa Beach, Valencia, Spain.</title>
        <authorList>
            <person name="Arahal D.R."/>
            <person name="Shao Z."/>
            <person name="Lai Q."/>
            <person name="Pujalte M.J."/>
        </authorList>
    </citation>
    <scope>NUCLEOTIDE SEQUENCE [LARGE SCALE GENOMIC DNA]</scope>
    <source>
        <strain evidence="2 3">KCTC 23349</strain>
    </source>
</reference>
<organism evidence="2 3">
    <name type="scientific">Actibacterium mucosum KCTC 23349</name>
    <dbReference type="NCBI Taxonomy" id="1454373"/>
    <lineage>
        <taxon>Bacteria</taxon>
        <taxon>Pseudomonadati</taxon>
        <taxon>Pseudomonadota</taxon>
        <taxon>Alphaproteobacteria</taxon>
        <taxon>Rhodobacterales</taxon>
        <taxon>Roseobacteraceae</taxon>
        <taxon>Actibacterium</taxon>
    </lineage>
</organism>
<sequence length="107" mass="11493">MNQPERDPTTLVSLLLLAWAAVMAWAFWSFHTTPPTGDGFTRGMNRITGFLGWQLVAGALGLVAFVTGRGLPKGTPLRLLSTLPLALIALGLLALIGVVLWARFSHP</sequence>
<keyword evidence="1" id="KW-1133">Transmembrane helix</keyword>
<proteinExistence type="predicted"/>